<evidence type="ECO:0000313" key="3">
    <source>
        <dbReference type="Proteomes" id="UP000233551"/>
    </source>
</evidence>
<comment type="caution">
    <text evidence="2">The sequence shown here is derived from an EMBL/GenBank/DDBJ whole genome shotgun (WGS) entry which is preliminary data.</text>
</comment>
<evidence type="ECO:0000313" key="2">
    <source>
        <dbReference type="EMBL" id="PKI77685.1"/>
    </source>
</evidence>
<gene>
    <name evidence="2" type="ORF">CRG98_001915</name>
</gene>
<name>A0A2I0LAI1_PUNGR</name>
<accession>A0A2I0LAI1</accession>
<protein>
    <submittedName>
        <fullName evidence="2">Uncharacterized protein</fullName>
    </submittedName>
</protein>
<feature type="region of interest" description="Disordered" evidence="1">
    <location>
        <begin position="193"/>
        <end position="227"/>
    </location>
</feature>
<keyword evidence="3" id="KW-1185">Reference proteome</keyword>
<dbReference type="STRING" id="22663.A0A2I0LAI1"/>
<sequence length="246" mass="27982">MANLDRDVPLLSTRRVDWNFLGAVVSFLDPIHAVFNIQGTELTPTIEEYRTLIGRTAVTHADRIDAALASVVLQVVGGHEYETVHEDTTWARFEHTWREDQTSVNHQSDIEQVLDAWRTVVIERTYFPEHPTLEEQDFQATEEYVLRFYRWGPTTHKDFANSSRAEDSGPTGASLTPNAAIQAELANLRVERDRLRRGNHRERRAACGSAAITERARPSPRQATEARANVALERFRKRARGGPRTP</sequence>
<proteinExistence type="predicted"/>
<dbReference type="Proteomes" id="UP000233551">
    <property type="component" value="Unassembled WGS sequence"/>
</dbReference>
<dbReference type="AlphaFoldDB" id="A0A2I0LAI1"/>
<reference evidence="2 3" key="1">
    <citation type="submission" date="2017-11" db="EMBL/GenBank/DDBJ databases">
        <title>De-novo sequencing of pomegranate (Punica granatum L.) genome.</title>
        <authorList>
            <person name="Akparov Z."/>
            <person name="Amiraslanov A."/>
            <person name="Hajiyeva S."/>
            <person name="Abbasov M."/>
            <person name="Kaur K."/>
            <person name="Hamwieh A."/>
            <person name="Solovyev V."/>
            <person name="Salamov A."/>
            <person name="Braich B."/>
            <person name="Kosarev P."/>
            <person name="Mahmoud A."/>
            <person name="Hajiyev E."/>
            <person name="Babayeva S."/>
            <person name="Izzatullayeva V."/>
            <person name="Mammadov A."/>
            <person name="Mammadov A."/>
            <person name="Sharifova S."/>
            <person name="Ojaghi J."/>
            <person name="Eynullazada K."/>
            <person name="Bayramov B."/>
            <person name="Abdulazimova A."/>
            <person name="Shahmuradov I."/>
        </authorList>
    </citation>
    <scope>NUCLEOTIDE SEQUENCE [LARGE SCALE GENOMIC DNA]</scope>
    <source>
        <strain evidence="3">cv. AG2017</strain>
        <tissue evidence="2">Leaf</tissue>
    </source>
</reference>
<organism evidence="2 3">
    <name type="scientific">Punica granatum</name>
    <name type="common">Pomegranate</name>
    <dbReference type="NCBI Taxonomy" id="22663"/>
    <lineage>
        <taxon>Eukaryota</taxon>
        <taxon>Viridiplantae</taxon>
        <taxon>Streptophyta</taxon>
        <taxon>Embryophyta</taxon>
        <taxon>Tracheophyta</taxon>
        <taxon>Spermatophyta</taxon>
        <taxon>Magnoliopsida</taxon>
        <taxon>eudicotyledons</taxon>
        <taxon>Gunneridae</taxon>
        <taxon>Pentapetalae</taxon>
        <taxon>rosids</taxon>
        <taxon>malvids</taxon>
        <taxon>Myrtales</taxon>
        <taxon>Lythraceae</taxon>
        <taxon>Punica</taxon>
    </lineage>
</organism>
<evidence type="ECO:0000256" key="1">
    <source>
        <dbReference type="SAM" id="MobiDB-lite"/>
    </source>
</evidence>
<dbReference type="EMBL" id="PGOL01000081">
    <property type="protein sequence ID" value="PKI77685.1"/>
    <property type="molecule type" value="Genomic_DNA"/>
</dbReference>